<dbReference type="KEGG" id="lul:LPB138_08975"/>
<evidence type="ECO:0000313" key="3">
    <source>
        <dbReference type="Proteomes" id="UP000176050"/>
    </source>
</evidence>
<name>A0A1D8P8A8_9FLAO</name>
<dbReference type="STRING" id="1850246.LPB138_08975"/>
<organism evidence="2 3">
    <name type="scientific">Urechidicola croceus</name>
    <dbReference type="NCBI Taxonomy" id="1850246"/>
    <lineage>
        <taxon>Bacteria</taxon>
        <taxon>Pseudomonadati</taxon>
        <taxon>Bacteroidota</taxon>
        <taxon>Flavobacteriia</taxon>
        <taxon>Flavobacteriales</taxon>
        <taxon>Flavobacteriaceae</taxon>
        <taxon>Urechidicola</taxon>
    </lineage>
</organism>
<dbReference type="Proteomes" id="UP000176050">
    <property type="component" value="Chromosome"/>
</dbReference>
<accession>A0A1D8P8A8</accession>
<dbReference type="SUPFAM" id="SSF52266">
    <property type="entry name" value="SGNH hydrolase"/>
    <property type="match status" value="1"/>
</dbReference>
<feature type="domain" description="GSCFA" evidence="1">
    <location>
        <begin position="26"/>
        <end position="261"/>
    </location>
</feature>
<evidence type="ECO:0000313" key="2">
    <source>
        <dbReference type="EMBL" id="AOW20800.1"/>
    </source>
</evidence>
<proteinExistence type="predicted"/>
<dbReference type="InterPro" id="IPR036514">
    <property type="entry name" value="SGNH_hydro_sf"/>
</dbReference>
<dbReference type="Gene3D" id="3.40.50.1110">
    <property type="entry name" value="SGNH hydrolase"/>
    <property type="match status" value="1"/>
</dbReference>
<protein>
    <submittedName>
        <fullName evidence="2">GSCFA domain-containing protein</fullName>
    </submittedName>
</protein>
<dbReference type="AlphaFoldDB" id="A0A1D8P8A8"/>
<sequence>MNFRTQIPLNTYTPLSVHKIDYESEILLFGSCFTENIGNKLDYFKFHKSVNPFGILFHPKAIENLITNAVNEKEYKENDMIFHNECWHCFEAHSELSDSSKDELLSILNENINSTYKQLINSSHIIITLGTSWVYRFVETDTIVANCHKIPQKKFLKELLSAEEIIESLDSIVTLVKSINPNCEFIFTVSPVRHLKDGFTENALSKAHLLAAIHQVIEPRKHIHYFPSYEIMMDDLRDYRFYKEDMIHPNETAVNYIWEQFKSVWIDKNTSDLMAEIDTIQKGLAHRPFNKSSKQHQQFLEKLNLKMERLRKEKNIHF</sequence>
<dbReference type="EMBL" id="CP017478">
    <property type="protein sequence ID" value="AOW20800.1"/>
    <property type="molecule type" value="Genomic_DNA"/>
</dbReference>
<dbReference type="InterPro" id="IPR014982">
    <property type="entry name" value="GSCFA"/>
</dbReference>
<evidence type="ECO:0000259" key="1">
    <source>
        <dbReference type="Pfam" id="PF08885"/>
    </source>
</evidence>
<gene>
    <name evidence="2" type="ORF">LPB138_08975</name>
</gene>
<reference evidence="2 3" key="1">
    <citation type="submission" date="2016-10" db="EMBL/GenBank/DDBJ databases">
        <title>Lutibacter sp. LPB0138, isolated from marine gastropod.</title>
        <authorList>
            <person name="Kim E."/>
            <person name="Yi H."/>
        </authorList>
    </citation>
    <scope>NUCLEOTIDE SEQUENCE [LARGE SCALE GENOMIC DNA]</scope>
    <source>
        <strain evidence="2 3">LPB0138</strain>
    </source>
</reference>
<dbReference type="GO" id="GO:0016788">
    <property type="term" value="F:hydrolase activity, acting on ester bonds"/>
    <property type="evidence" value="ECO:0007669"/>
    <property type="project" value="UniProtKB-ARBA"/>
</dbReference>
<keyword evidence="3" id="KW-1185">Reference proteome</keyword>
<dbReference type="OrthoDB" id="9807687at2"/>
<dbReference type="Pfam" id="PF08885">
    <property type="entry name" value="GSCFA"/>
    <property type="match status" value="1"/>
</dbReference>
<dbReference type="RefSeq" id="WP_070236964.1">
    <property type="nucleotide sequence ID" value="NZ_CP017478.1"/>
</dbReference>